<dbReference type="OMA" id="IYDSWAW"/>
<reference evidence="3 4" key="1">
    <citation type="submission" date="2019-07" db="EMBL/GenBank/DDBJ databases">
        <title>Genome sequence of Acholeplasma laidlawii strain with increased resistance to erythromycin.</title>
        <authorList>
            <person name="Medvedeva E.S."/>
            <person name="Baranova N.B."/>
            <person name="Siniagina M.N."/>
            <person name="Mouzykantov A."/>
            <person name="Chernova O.A."/>
            <person name="Chernov V.M."/>
        </authorList>
    </citation>
    <scope>NUCLEOTIDE SEQUENCE [LARGE SCALE GENOMIC DNA]</scope>
    <source>
        <strain evidence="3 4">PG8REry</strain>
    </source>
</reference>
<sequence length="186" mass="21611">MHIKTIENYQPKNEQEAIDKKAMLDFARNNDDALFRTNLIAHFSNSAIILNKTLDKVLFANHLIYKSWGWIGGHSDGNPDFLDVLLEEVTEETGVKKVRPLLHEPVSLDNILVYNHIKRGVYVGDHIHMNLTYLLIADEDENLVIKADENSGVKWFDLDDVLNHVTEERMIYIYQKLFTYIKTLNK</sequence>
<dbReference type="GeneID" id="41339070"/>
<protein>
    <submittedName>
        <fullName evidence="3">NUDIX domain-containing protein</fullName>
    </submittedName>
</protein>
<dbReference type="CDD" id="cd03674">
    <property type="entry name" value="NUDIX_Hydrolase"/>
    <property type="match status" value="1"/>
</dbReference>
<dbReference type="InterPro" id="IPR000086">
    <property type="entry name" value="NUDIX_hydrolase_dom"/>
</dbReference>
<dbReference type="Proteomes" id="UP000315938">
    <property type="component" value="Unassembled WGS sequence"/>
</dbReference>
<gene>
    <name evidence="3" type="ORF">FNV44_01020</name>
</gene>
<dbReference type="SUPFAM" id="SSF55811">
    <property type="entry name" value="Nudix"/>
    <property type="match status" value="1"/>
</dbReference>
<dbReference type="RefSeq" id="WP_012242863.1">
    <property type="nucleotide sequence ID" value="NZ_JACAOF010000002.1"/>
</dbReference>
<dbReference type="Pfam" id="PF00293">
    <property type="entry name" value="NUDIX"/>
    <property type="match status" value="1"/>
</dbReference>
<dbReference type="PANTHER" id="PTHR43736">
    <property type="entry name" value="ADP-RIBOSE PYROPHOSPHATASE"/>
    <property type="match status" value="1"/>
</dbReference>
<dbReference type="PANTHER" id="PTHR43736:SF1">
    <property type="entry name" value="DIHYDRONEOPTERIN TRIPHOSPHATE DIPHOSPHATASE"/>
    <property type="match status" value="1"/>
</dbReference>
<evidence type="ECO:0000313" key="4">
    <source>
        <dbReference type="Proteomes" id="UP000315938"/>
    </source>
</evidence>
<organism evidence="3 4">
    <name type="scientific">Acholeplasma laidlawii</name>
    <dbReference type="NCBI Taxonomy" id="2148"/>
    <lineage>
        <taxon>Bacteria</taxon>
        <taxon>Bacillati</taxon>
        <taxon>Mycoplasmatota</taxon>
        <taxon>Mollicutes</taxon>
        <taxon>Acholeplasmatales</taxon>
        <taxon>Acholeplasmataceae</taxon>
        <taxon>Acholeplasma</taxon>
    </lineage>
</organism>
<dbReference type="EMBL" id="VKID01000001">
    <property type="protein sequence ID" value="TRX99653.1"/>
    <property type="molecule type" value="Genomic_DNA"/>
</dbReference>
<evidence type="ECO:0000259" key="2">
    <source>
        <dbReference type="PROSITE" id="PS51462"/>
    </source>
</evidence>
<name>A0A553IHH9_ACHLA</name>
<proteinExistence type="inferred from homology"/>
<comment type="similarity">
    <text evidence="1">Belongs to the Nudix hydrolase family.</text>
</comment>
<dbReference type="AlphaFoldDB" id="A0A553IHH9"/>
<evidence type="ECO:0000313" key="3">
    <source>
        <dbReference type="EMBL" id="TRX99653.1"/>
    </source>
</evidence>
<dbReference type="PROSITE" id="PS51462">
    <property type="entry name" value="NUDIX"/>
    <property type="match status" value="1"/>
</dbReference>
<feature type="domain" description="Nudix hydrolase" evidence="2">
    <location>
        <begin position="40"/>
        <end position="179"/>
    </location>
</feature>
<dbReference type="InterPro" id="IPR015797">
    <property type="entry name" value="NUDIX_hydrolase-like_dom_sf"/>
</dbReference>
<dbReference type="Gene3D" id="3.90.79.10">
    <property type="entry name" value="Nucleoside Triphosphate Pyrophosphohydrolase"/>
    <property type="match status" value="1"/>
</dbReference>
<accession>A0A553IHH9</accession>
<evidence type="ECO:0000256" key="1">
    <source>
        <dbReference type="ARBA" id="ARBA00005582"/>
    </source>
</evidence>
<comment type="caution">
    <text evidence="3">The sequence shown here is derived from an EMBL/GenBank/DDBJ whole genome shotgun (WGS) entry which is preliminary data.</text>
</comment>